<proteinExistence type="predicted"/>
<evidence type="ECO:0000313" key="4">
    <source>
        <dbReference type="EMBL" id="MFC5530675.1"/>
    </source>
</evidence>
<feature type="domain" description="Glycosyl transferase family 1" evidence="2">
    <location>
        <begin position="280"/>
        <end position="436"/>
    </location>
</feature>
<organism evidence="4 5">
    <name type="scientific">Cohnella yongneupensis</name>
    <dbReference type="NCBI Taxonomy" id="425006"/>
    <lineage>
        <taxon>Bacteria</taxon>
        <taxon>Bacillati</taxon>
        <taxon>Bacillota</taxon>
        <taxon>Bacilli</taxon>
        <taxon>Bacillales</taxon>
        <taxon>Paenibacillaceae</taxon>
        <taxon>Cohnella</taxon>
    </lineage>
</organism>
<dbReference type="Proteomes" id="UP001596108">
    <property type="component" value="Unassembled WGS sequence"/>
</dbReference>
<dbReference type="CDD" id="cd03823">
    <property type="entry name" value="GT4_ExpE7-like"/>
    <property type="match status" value="1"/>
</dbReference>
<feature type="domain" description="Glycosyltransferase subfamily 4-like N-terminal" evidence="3">
    <location>
        <begin position="70"/>
        <end position="265"/>
    </location>
</feature>
<dbReference type="Pfam" id="PF00534">
    <property type="entry name" value="Glycos_transf_1"/>
    <property type="match status" value="1"/>
</dbReference>
<dbReference type="Gene3D" id="3.40.50.2000">
    <property type="entry name" value="Glycogen Phosphorylase B"/>
    <property type="match status" value="2"/>
</dbReference>
<protein>
    <submittedName>
        <fullName evidence="4">Glycosyltransferase family 4 protein</fullName>
    </submittedName>
</protein>
<evidence type="ECO:0000256" key="1">
    <source>
        <dbReference type="SAM" id="MobiDB-lite"/>
    </source>
</evidence>
<dbReference type="RefSeq" id="WP_378112620.1">
    <property type="nucleotide sequence ID" value="NZ_JBHSNC010000045.1"/>
</dbReference>
<gene>
    <name evidence="4" type="ORF">ACFPQ4_14655</name>
</gene>
<sequence length="459" mass="52432">MALKPRRRSTTKPKFRRSRKKGRIGRGKPRRLTSKRWLRRNTRRKSTRRRRTQLKLLFLTHAFYPESYAGTEKFILNMARSMIRKGHRVKVVTYSQLPPENYPHAVGEVIYREYIHEGVPVVAYRHKQFDPALKFDVGDRGLSLFARKVLRAEKPDLVHVGHPMRTMAFMQACKQLRIKYVVTLTDFWFICPKGIMLRNDKSLCGGPGDGGNCLNYCQIPNVQQRLQSHIPLLRSASRVLSPSVFLANLIRGNLPNLPVEVLNHGMKADNIRVNERIYQPGDTLTLFYGGTLAPHKGVHLILEAMSMIPTERLRLKIYGSGQTEYMQQLEQAAAGLDGRVEFCGVYSENDLPRIYQDVDVAVVPSIWYENYPLTLHEALISQVPALVSNVGGMAEKVADGFNGFTFRIGEAAHLAERIGQLLDNPQLLNDFKANMRAVQFPTLEQEADTYERIYKSIAR</sequence>
<reference evidence="5" key="1">
    <citation type="journal article" date="2019" name="Int. J. Syst. Evol. Microbiol.">
        <title>The Global Catalogue of Microorganisms (GCM) 10K type strain sequencing project: providing services to taxonomists for standard genome sequencing and annotation.</title>
        <authorList>
            <consortium name="The Broad Institute Genomics Platform"/>
            <consortium name="The Broad Institute Genome Sequencing Center for Infectious Disease"/>
            <person name="Wu L."/>
            <person name="Ma J."/>
        </authorList>
    </citation>
    <scope>NUCLEOTIDE SEQUENCE [LARGE SCALE GENOMIC DNA]</scope>
    <source>
        <strain evidence="5">CGMCC 1.18578</strain>
    </source>
</reference>
<comment type="caution">
    <text evidence="4">The sequence shown here is derived from an EMBL/GenBank/DDBJ whole genome shotgun (WGS) entry which is preliminary data.</text>
</comment>
<dbReference type="InterPro" id="IPR001296">
    <property type="entry name" value="Glyco_trans_1"/>
</dbReference>
<feature type="region of interest" description="Disordered" evidence="1">
    <location>
        <begin position="1"/>
        <end position="32"/>
    </location>
</feature>
<evidence type="ECO:0000259" key="2">
    <source>
        <dbReference type="Pfam" id="PF00534"/>
    </source>
</evidence>
<dbReference type="InterPro" id="IPR028098">
    <property type="entry name" value="Glyco_trans_4-like_N"/>
</dbReference>
<dbReference type="InterPro" id="IPR050194">
    <property type="entry name" value="Glycosyltransferase_grp1"/>
</dbReference>
<dbReference type="PANTHER" id="PTHR45947:SF13">
    <property type="entry name" value="TRANSFERASE"/>
    <property type="match status" value="1"/>
</dbReference>
<dbReference type="EMBL" id="JBHSNC010000045">
    <property type="protein sequence ID" value="MFC5530675.1"/>
    <property type="molecule type" value="Genomic_DNA"/>
</dbReference>
<evidence type="ECO:0000313" key="5">
    <source>
        <dbReference type="Proteomes" id="UP001596108"/>
    </source>
</evidence>
<evidence type="ECO:0000259" key="3">
    <source>
        <dbReference type="Pfam" id="PF13439"/>
    </source>
</evidence>
<dbReference type="SUPFAM" id="SSF53756">
    <property type="entry name" value="UDP-Glycosyltransferase/glycogen phosphorylase"/>
    <property type="match status" value="1"/>
</dbReference>
<name>A0ABW0R0N9_9BACL</name>
<keyword evidence="5" id="KW-1185">Reference proteome</keyword>
<accession>A0ABW0R0N9</accession>
<dbReference type="Pfam" id="PF13439">
    <property type="entry name" value="Glyco_transf_4"/>
    <property type="match status" value="1"/>
</dbReference>
<dbReference type="PANTHER" id="PTHR45947">
    <property type="entry name" value="SULFOQUINOVOSYL TRANSFERASE SQD2"/>
    <property type="match status" value="1"/>
</dbReference>